<evidence type="ECO:0000313" key="4">
    <source>
        <dbReference type="Proteomes" id="UP000730482"/>
    </source>
</evidence>
<evidence type="ECO:0000259" key="2">
    <source>
        <dbReference type="Pfam" id="PF13577"/>
    </source>
</evidence>
<dbReference type="InterPro" id="IPR037401">
    <property type="entry name" value="SnoaL-like"/>
</dbReference>
<dbReference type="SUPFAM" id="SSF54909">
    <property type="entry name" value="Dimeric alpha+beta barrel"/>
    <property type="match status" value="1"/>
</dbReference>
<dbReference type="InterPro" id="IPR011008">
    <property type="entry name" value="Dimeric_a/b-barrel"/>
</dbReference>
<keyword evidence="4" id="KW-1185">Reference proteome</keyword>
<dbReference type="InterPro" id="IPR026029">
    <property type="entry name" value="MLI_dom"/>
</dbReference>
<proteinExistence type="predicted"/>
<feature type="domain" description="Muconolactone isomerase" evidence="1">
    <location>
        <begin position="222"/>
        <end position="316"/>
    </location>
</feature>
<comment type="caution">
    <text evidence="3">The sequence shown here is derived from an EMBL/GenBank/DDBJ whole genome shotgun (WGS) entry which is preliminary data.</text>
</comment>
<gene>
    <name evidence="3" type="ORF">KGQ19_17355</name>
</gene>
<feature type="domain" description="SnoaL-like" evidence="2">
    <location>
        <begin position="23"/>
        <end position="135"/>
    </location>
</feature>
<organism evidence="3 4">
    <name type="scientific">Catenulispora pinistramenti</name>
    <dbReference type="NCBI Taxonomy" id="2705254"/>
    <lineage>
        <taxon>Bacteria</taxon>
        <taxon>Bacillati</taxon>
        <taxon>Actinomycetota</taxon>
        <taxon>Actinomycetes</taxon>
        <taxon>Catenulisporales</taxon>
        <taxon>Catenulisporaceae</taxon>
        <taxon>Catenulispora</taxon>
    </lineage>
</organism>
<evidence type="ECO:0000313" key="3">
    <source>
        <dbReference type="EMBL" id="MBS2548638.1"/>
    </source>
</evidence>
<evidence type="ECO:0000259" key="1">
    <source>
        <dbReference type="Pfam" id="PF02426"/>
    </source>
</evidence>
<dbReference type="Gene3D" id="3.30.70.1060">
    <property type="entry name" value="Dimeric alpha+beta barrel"/>
    <property type="match status" value="1"/>
</dbReference>
<dbReference type="EMBL" id="JAAFYZ010000053">
    <property type="protein sequence ID" value="MBS2548638.1"/>
    <property type="molecule type" value="Genomic_DNA"/>
</dbReference>
<name>A0ABS5KRG1_9ACTN</name>
<accession>A0ABS5KRG1</accession>
<protein>
    <submittedName>
        <fullName evidence="3">Nuclear transport factor 2 family protein</fullName>
    </submittedName>
</protein>
<dbReference type="InterPro" id="IPR032710">
    <property type="entry name" value="NTF2-like_dom_sf"/>
</dbReference>
<dbReference type="Pfam" id="PF13577">
    <property type="entry name" value="SnoaL_4"/>
    <property type="match status" value="1"/>
</dbReference>
<dbReference type="Pfam" id="PF02426">
    <property type="entry name" value="MIase"/>
    <property type="match status" value="1"/>
</dbReference>
<dbReference type="Gene3D" id="3.10.450.50">
    <property type="match status" value="1"/>
</dbReference>
<dbReference type="Proteomes" id="UP000730482">
    <property type="component" value="Unassembled WGS sequence"/>
</dbReference>
<reference evidence="3 4" key="1">
    <citation type="submission" date="2020-02" db="EMBL/GenBank/DDBJ databases">
        <title>Acidophilic actinobacteria isolated from forest soil.</title>
        <authorList>
            <person name="Golinska P."/>
        </authorList>
    </citation>
    <scope>NUCLEOTIDE SEQUENCE [LARGE SCALE GENOMIC DNA]</scope>
    <source>
        <strain evidence="3 4">NL8</strain>
    </source>
</reference>
<dbReference type="SUPFAM" id="SSF54427">
    <property type="entry name" value="NTF2-like"/>
    <property type="match status" value="1"/>
</dbReference>
<sequence>MQPISDSDSYSGDDSGNGSDLVALLALVTHERQARDRGWWSALERCYTPAATIQTSWFDGTAAEYVELSKRMFHQTPSSHRLGLPVIDVSGARAIVEVPTTIEFRGVFRGVEVDVASHMRMLHRAEKTDGAWRFSVSVAVFDHDTMTPAIPTSVPMLKPDDLRGTRSSYRMLTLWMTDRGFTVPDDRHGVDRDAELTALYDDAYSWAGLSRRSDPEEAAMREFVVELITTVPEGTEQSEVDARRAAENLRVRELTAAGHLTRLWWQAGEWPAGQRRSIGVWRAADEADLHANVLGTLPLRPWMDVKVTALRTHHNDPGRV</sequence>